<evidence type="ECO:0000256" key="6">
    <source>
        <dbReference type="ARBA" id="ARBA00022695"/>
    </source>
</evidence>
<dbReference type="PANTHER" id="PTHR11076:SF35">
    <property type="entry name" value="DNA REPAIR PROTEIN HOMOLOG YOBH"/>
    <property type="match status" value="1"/>
</dbReference>
<dbReference type="SUPFAM" id="SSF56672">
    <property type="entry name" value="DNA/RNA polymerases"/>
    <property type="match status" value="1"/>
</dbReference>
<dbReference type="GO" id="GO:0003684">
    <property type="term" value="F:damaged DNA binding"/>
    <property type="evidence" value="ECO:0007669"/>
    <property type="project" value="InterPro"/>
</dbReference>
<dbReference type="GO" id="GO:0042276">
    <property type="term" value="P:error-prone translesion synthesis"/>
    <property type="evidence" value="ECO:0007669"/>
    <property type="project" value="TreeGrafter"/>
</dbReference>
<keyword evidence="9 15" id="KW-0227">DNA damage</keyword>
<keyword evidence="3 15" id="KW-0515">Mutator protein</keyword>
<keyword evidence="5 15" id="KW-0808">Transferase</keyword>
<dbReference type="CDD" id="cd03586">
    <property type="entry name" value="PolY_Pol_IV_kappa"/>
    <property type="match status" value="1"/>
</dbReference>
<comment type="subcellular location">
    <subcellularLocation>
        <location evidence="1 15">Cytoplasm</location>
    </subcellularLocation>
</comment>
<dbReference type="EC" id="2.7.7.7" evidence="15"/>
<evidence type="ECO:0000256" key="3">
    <source>
        <dbReference type="ARBA" id="ARBA00022457"/>
    </source>
</evidence>
<proteinExistence type="inferred from homology"/>
<evidence type="ECO:0000256" key="13">
    <source>
        <dbReference type="ARBA" id="ARBA00023204"/>
    </source>
</evidence>
<evidence type="ECO:0000256" key="11">
    <source>
        <dbReference type="ARBA" id="ARBA00022932"/>
    </source>
</evidence>
<dbReference type="GO" id="GO:0006261">
    <property type="term" value="P:DNA-templated DNA replication"/>
    <property type="evidence" value="ECO:0007669"/>
    <property type="project" value="UniProtKB-UniRule"/>
</dbReference>
<comment type="subunit">
    <text evidence="15">Monomer.</text>
</comment>
<evidence type="ECO:0000256" key="8">
    <source>
        <dbReference type="ARBA" id="ARBA00022723"/>
    </source>
</evidence>
<dbReference type="Pfam" id="PF21999">
    <property type="entry name" value="IMS_HHH_1"/>
    <property type="match status" value="1"/>
</dbReference>
<keyword evidence="7 15" id="KW-0235">DNA replication</keyword>
<dbReference type="InterPro" id="IPR050116">
    <property type="entry name" value="DNA_polymerase-Y"/>
</dbReference>
<feature type="site" description="Substrate discrimination" evidence="15">
    <location>
        <position position="14"/>
    </location>
</feature>
<dbReference type="Gene3D" id="3.30.1490.100">
    <property type="entry name" value="DNA polymerase, Y-family, little finger domain"/>
    <property type="match status" value="1"/>
</dbReference>
<evidence type="ECO:0000313" key="17">
    <source>
        <dbReference type="EMBL" id="PJJ29617.1"/>
    </source>
</evidence>
<dbReference type="InterPro" id="IPR053848">
    <property type="entry name" value="IMS_HHH_1"/>
</dbReference>
<dbReference type="InterPro" id="IPR001126">
    <property type="entry name" value="UmuC"/>
</dbReference>
<dbReference type="HAMAP" id="MF_01113">
    <property type="entry name" value="DNApol_IV"/>
    <property type="match status" value="1"/>
</dbReference>
<dbReference type="GO" id="GO:0000287">
    <property type="term" value="F:magnesium ion binding"/>
    <property type="evidence" value="ECO:0007669"/>
    <property type="project" value="UniProtKB-UniRule"/>
</dbReference>
<dbReference type="PROSITE" id="PS50173">
    <property type="entry name" value="UMUC"/>
    <property type="match status" value="1"/>
</dbReference>
<dbReference type="Gene3D" id="3.40.1170.60">
    <property type="match status" value="1"/>
</dbReference>
<sequence>MNNVIFHIDVNSAFLSWEAAYRIHHLGGTLDLRDIPSAVGGDITKRHGIILAKSVPAKKYHIKTGESVTEALRKCPDLVLVPPNYNLYQKSSSAFIHILKQYSPIVEQYSIDEAFMDMTGTESLFGDPYQAANDIKEHIHKELGFTVNIGVSNNKVLAKMASDFKKPDKVHTLWLSEIKEKMWPLSVKELFFVGRATFQKLRNLGIKTIGELAQTDLSVIKSHFGKYGEVIWSFANGIDVSAVEPAPPPNKGYGNSTTTSFDLVDSNTARLVLLSLAETVSARLREDNVKISVISVGIKDYNFVYYGHQRTLDTPTNITYEIYETACQIFDEMWNKIPIRHLGIHTSHVTTENSRQLNIFDKVDYEKMERMDKAVDEIRKRFGIDSIKRASFLNEKAVDHMSGGISREKRTADYSKQHIL</sequence>
<comment type="similarity">
    <text evidence="2 15">Belongs to the DNA polymerase type-Y family.</text>
</comment>
<dbReference type="InterPro" id="IPR043128">
    <property type="entry name" value="Rev_trsase/Diguanyl_cyclase"/>
</dbReference>
<keyword evidence="8 15" id="KW-0479">Metal-binding</keyword>
<dbReference type="InterPro" id="IPR043502">
    <property type="entry name" value="DNA/RNA_pol_sf"/>
</dbReference>
<dbReference type="InterPro" id="IPR017961">
    <property type="entry name" value="DNA_pol_Y-fam_little_finger"/>
</dbReference>
<feature type="active site" evidence="15">
    <location>
        <position position="113"/>
    </location>
</feature>
<dbReference type="InterPro" id="IPR036775">
    <property type="entry name" value="DNA_pol_Y-fam_lit_finger_sf"/>
</dbReference>
<dbReference type="PANTHER" id="PTHR11076">
    <property type="entry name" value="DNA REPAIR POLYMERASE UMUC / TRANSFERASE FAMILY MEMBER"/>
    <property type="match status" value="1"/>
</dbReference>
<evidence type="ECO:0000313" key="18">
    <source>
        <dbReference type="Proteomes" id="UP000231092"/>
    </source>
</evidence>
<organism evidence="17 18">
    <name type="scientific">[Clostridium] celerecrescens 18A</name>
    <dbReference type="NCBI Taxonomy" id="1286362"/>
    <lineage>
        <taxon>Bacteria</taxon>
        <taxon>Bacillati</taxon>
        <taxon>Bacillota</taxon>
        <taxon>Clostridia</taxon>
        <taxon>Lachnospirales</taxon>
        <taxon>Lachnospiraceae</taxon>
        <taxon>Lacrimispora</taxon>
    </lineage>
</organism>
<dbReference type="OrthoDB" id="9808813at2"/>
<dbReference type="RefSeq" id="WP_100305989.1">
    <property type="nucleotide sequence ID" value="NZ_PGET01000001.1"/>
</dbReference>
<comment type="function">
    <text evidence="15">Poorly processive, error-prone DNA polymerase involved in untargeted mutagenesis. Copies undamaged DNA at stalled replication forks, which arise in vivo from mismatched or misaligned primer ends. These misaligned primers can be extended by PolIV. Exhibits no 3'-5' exonuclease (proofreading) activity. May be involved in translesional synthesis, in conjunction with the beta clamp from PolIII.</text>
</comment>
<evidence type="ECO:0000256" key="5">
    <source>
        <dbReference type="ARBA" id="ARBA00022679"/>
    </source>
</evidence>
<protein>
    <recommendedName>
        <fullName evidence="15">DNA polymerase IV</fullName>
        <shortName evidence="15">Pol IV</shortName>
        <ecNumber evidence="15">2.7.7.7</ecNumber>
    </recommendedName>
</protein>
<evidence type="ECO:0000256" key="7">
    <source>
        <dbReference type="ARBA" id="ARBA00022705"/>
    </source>
</evidence>
<comment type="cofactor">
    <cofactor evidence="15">
        <name>Mg(2+)</name>
        <dbReference type="ChEBI" id="CHEBI:18420"/>
    </cofactor>
    <text evidence="15">Binds 2 magnesium ions per subunit.</text>
</comment>
<keyword evidence="12 15" id="KW-0238">DNA-binding</keyword>
<evidence type="ECO:0000256" key="1">
    <source>
        <dbReference type="ARBA" id="ARBA00004496"/>
    </source>
</evidence>
<keyword evidence="11 15" id="KW-0239">DNA-directed DNA polymerase</keyword>
<dbReference type="GO" id="GO:0009432">
    <property type="term" value="P:SOS response"/>
    <property type="evidence" value="ECO:0007669"/>
    <property type="project" value="TreeGrafter"/>
</dbReference>
<gene>
    <name evidence="15" type="primary">dinB</name>
    <name evidence="17" type="ORF">H171_3172</name>
</gene>
<dbReference type="SUPFAM" id="SSF100879">
    <property type="entry name" value="Lesion bypass DNA polymerase (Y-family), little finger domain"/>
    <property type="match status" value="1"/>
</dbReference>
<evidence type="ECO:0000256" key="9">
    <source>
        <dbReference type="ARBA" id="ARBA00022763"/>
    </source>
</evidence>
<evidence type="ECO:0000256" key="14">
    <source>
        <dbReference type="ARBA" id="ARBA00049244"/>
    </source>
</evidence>
<dbReference type="AlphaFoldDB" id="A0A2M8Z840"/>
<dbReference type="GO" id="GO:0005829">
    <property type="term" value="C:cytosol"/>
    <property type="evidence" value="ECO:0007669"/>
    <property type="project" value="TreeGrafter"/>
</dbReference>
<feature type="binding site" evidence="15">
    <location>
        <position position="9"/>
    </location>
    <ligand>
        <name>Mg(2+)</name>
        <dbReference type="ChEBI" id="CHEBI:18420"/>
    </ligand>
</feature>
<dbReference type="GO" id="GO:0003887">
    <property type="term" value="F:DNA-directed DNA polymerase activity"/>
    <property type="evidence" value="ECO:0007669"/>
    <property type="project" value="UniProtKB-UniRule"/>
</dbReference>
<evidence type="ECO:0000256" key="2">
    <source>
        <dbReference type="ARBA" id="ARBA00010945"/>
    </source>
</evidence>
<comment type="caution">
    <text evidence="17">The sequence shown here is derived from an EMBL/GenBank/DDBJ whole genome shotgun (WGS) entry which is preliminary data.</text>
</comment>
<dbReference type="EMBL" id="PGET01000001">
    <property type="protein sequence ID" value="PJJ29617.1"/>
    <property type="molecule type" value="Genomic_DNA"/>
</dbReference>
<dbReference type="Gene3D" id="3.30.70.270">
    <property type="match status" value="1"/>
</dbReference>
<dbReference type="InterPro" id="IPR022880">
    <property type="entry name" value="DNApol_IV"/>
</dbReference>
<evidence type="ECO:0000256" key="4">
    <source>
        <dbReference type="ARBA" id="ARBA00022490"/>
    </source>
</evidence>
<evidence type="ECO:0000259" key="16">
    <source>
        <dbReference type="PROSITE" id="PS50173"/>
    </source>
</evidence>
<feature type="domain" description="UmuC" evidence="16">
    <location>
        <begin position="5"/>
        <end position="194"/>
    </location>
</feature>
<dbReference type="GO" id="GO:0006281">
    <property type="term" value="P:DNA repair"/>
    <property type="evidence" value="ECO:0007669"/>
    <property type="project" value="UniProtKB-UniRule"/>
</dbReference>
<reference evidence="17 18" key="1">
    <citation type="submission" date="2017-11" db="EMBL/GenBank/DDBJ databases">
        <title>Understudied soil microbes with underappreciated capabilities: Untangling the Clostridium saccharolyticum group.</title>
        <authorList>
            <person name="Leschine S."/>
        </authorList>
    </citation>
    <scope>NUCLEOTIDE SEQUENCE [LARGE SCALE GENOMIC DNA]</scope>
    <source>
        <strain evidence="17 18">18A</strain>
    </source>
</reference>
<comment type="catalytic activity">
    <reaction evidence="14 15">
        <text>DNA(n) + a 2'-deoxyribonucleoside 5'-triphosphate = DNA(n+1) + diphosphate</text>
        <dbReference type="Rhea" id="RHEA:22508"/>
        <dbReference type="Rhea" id="RHEA-COMP:17339"/>
        <dbReference type="Rhea" id="RHEA-COMP:17340"/>
        <dbReference type="ChEBI" id="CHEBI:33019"/>
        <dbReference type="ChEBI" id="CHEBI:61560"/>
        <dbReference type="ChEBI" id="CHEBI:173112"/>
        <dbReference type="EC" id="2.7.7.7"/>
    </reaction>
</comment>
<accession>A0A2M8Z840</accession>
<evidence type="ECO:0000256" key="12">
    <source>
        <dbReference type="ARBA" id="ARBA00023125"/>
    </source>
</evidence>
<dbReference type="Pfam" id="PF11799">
    <property type="entry name" value="IMS_C"/>
    <property type="match status" value="1"/>
</dbReference>
<keyword evidence="13 15" id="KW-0234">DNA repair</keyword>
<dbReference type="Proteomes" id="UP000231092">
    <property type="component" value="Unassembled WGS sequence"/>
</dbReference>
<evidence type="ECO:0000256" key="15">
    <source>
        <dbReference type="HAMAP-Rule" id="MF_01113"/>
    </source>
</evidence>
<keyword evidence="4 15" id="KW-0963">Cytoplasm</keyword>
<keyword evidence="6 15" id="KW-0548">Nucleotidyltransferase</keyword>
<name>A0A2M8Z840_9FIRM</name>
<feature type="binding site" evidence="15">
    <location>
        <position position="112"/>
    </location>
    <ligand>
        <name>Mg(2+)</name>
        <dbReference type="ChEBI" id="CHEBI:18420"/>
    </ligand>
</feature>
<dbReference type="Pfam" id="PF00817">
    <property type="entry name" value="IMS"/>
    <property type="match status" value="1"/>
</dbReference>
<keyword evidence="10 15" id="KW-0460">Magnesium</keyword>
<dbReference type="Gene3D" id="1.10.150.20">
    <property type="entry name" value="5' to 3' exonuclease, C-terminal subdomain"/>
    <property type="match status" value="1"/>
</dbReference>
<evidence type="ECO:0000256" key="10">
    <source>
        <dbReference type="ARBA" id="ARBA00022842"/>
    </source>
</evidence>